<evidence type="ECO:0000313" key="3">
    <source>
        <dbReference type="EMBL" id="MCI5755277.1"/>
    </source>
</evidence>
<dbReference type="InterPro" id="IPR001296">
    <property type="entry name" value="Glyco_trans_1"/>
</dbReference>
<organism evidence="3 4">
    <name type="scientific">Candidatus Colimorpha enterica</name>
    <dbReference type="NCBI Taxonomy" id="3083063"/>
    <lineage>
        <taxon>Bacteria</taxon>
        <taxon>Pseudomonadati</taxon>
        <taxon>Bacteroidota</taxon>
        <taxon>Bacteroidia</taxon>
        <taxon>Bacteroidales</taxon>
        <taxon>Candidatus Colimorpha</taxon>
    </lineage>
</organism>
<dbReference type="InterPro" id="IPR028098">
    <property type="entry name" value="Glyco_trans_4-like_N"/>
</dbReference>
<reference evidence="3 4" key="1">
    <citation type="submission" date="2022-03" db="EMBL/GenBank/DDBJ databases">
        <title>Metagenome-assembled genomes from swine fecal metagenomes.</title>
        <authorList>
            <person name="Holman D.B."/>
            <person name="Kommadath A."/>
        </authorList>
    </citation>
    <scope>NUCLEOTIDE SEQUENCE [LARGE SCALE GENOMIC DNA]</scope>
    <source>
        <strain evidence="3">SUG147</strain>
    </source>
</reference>
<dbReference type="SUPFAM" id="SSF53756">
    <property type="entry name" value="UDP-Glycosyltransferase/glycogen phosphorylase"/>
    <property type="match status" value="1"/>
</dbReference>
<dbReference type="PANTHER" id="PTHR12526">
    <property type="entry name" value="GLYCOSYLTRANSFERASE"/>
    <property type="match status" value="1"/>
</dbReference>
<dbReference type="CDD" id="cd03794">
    <property type="entry name" value="GT4_WbuB-like"/>
    <property type="match status" value="1"/>
</dbReference>
<gene>
    <name evidence="3" type="ORF">MR241_03160</name>
</gene>
<dbReference type="Pfam" id="PF13579">
    <property type="entry name" value="Glyco_trans_4_4"/>
    <property type="match status" value="1"/>
</dbReference>
<proteinExistence type="predicted"/>
<dbReference type="EMBL" id="JALEMU010000051">
    <property type="protein sequence ID" value="MCI5755277.1"/>
    <property type="molecule type" value="Genomic_DNA"/>
</dbReference>
<sequence length="394" mass="43267">MKILVICQFYYPEPFRITDICEELAARGHEVHVVAGTPNYPDGKNYPEYSRGRRCDETVNGVSVHRCRTVGRHHDAFMRVVNYYGYVMASKRYVSRLGDDFDVVFANQLSPVMMAEAGVRYAKKHGKRFVLYCLDLWPESLTAGGIKRGTPLFALYRRVSERIYRSADRILATSKAFPGYFADEFGINDAEYLPQYAEALFDPEVCRKKPDGNLDLMFAGNLGSVQGLDTVIRAAAETADVKNLRWHIVGDGSECGKLKKLAERLGAVNVIFHGRQPVGKMPEFYSMADAMLVTMKPGTVLSSTLPGKMQTYMAAGKPVIGAAGGEVARVIAESGCGYSVPAGDHAALAGLARRLAAGGADPEMGERGAEYCRVNFPRGGFMDRLISVLEGKDT</sequence>
<dbReference type="AlphaFoldDB" id="A0AAE3FFW0"/>
<dbReference type="Gene3D" id="3.40.50.2000">
    <property type="entry name" value="Glycogen Phosphorylase B"/>
    <property type="match status" value="2"/>
</dbReference>
<feature type="domain" description="Glycosyltransferase subfamily 4-like N-terminal" evidence="2">
    <location>
        <begin position="17"/>
        <end position="188"/>
    </location>
</feature>
<feature type="domain" description="Glycosyl transferase family 1" evidence="1">
    <location>
        <begin position="209"/>
        <end position="357"/>
    </location>
</feature>
<comment type="caution">
    <text evidence="3">The sequence shown here is derived from an EMBL/GenBank/DDBJ whole genome shotgun (WGS) entry which is preliminary data.</text>
</comment>
<dbReference type="Proteomes" id="UP001139365">
    <property type="component" value="Unassembled WGS sequence"/>
</dbReference>
<evidence type="ECO:0000313" key="4">
    <source>
        <dbReference type="Proteomes" id="UP001139365"/>
    </source>
</evidence>
<evidence type="ECO:0000259" key="1">
    <source>
        <dbReference type="Pfam" id="PF00534"/>
    </source>
</evidence>
<dbReference type="GO" id="GO:0016757">
    <property type="term" value="F:glycosyltransferase activity"/>
    <property type="evidence" value="ECO:0007669"/>
    <property type="project" value="InterPro"/>
</dbReference>
<dbReference type="Pfam" id="PF00534">
    <property type="entry name" value="Glycos_transf_1"/>
    <property type="match status" value="1"/>
</dbReference>
<accession>A0AAE3FFW0</accession>
<name>A0AAE3FFW0_9BACT</name>
<protein>
    <submittedName>
        <fullName evidence="3">Glycosyltransferase family 4 protein</fullName>
    </submittedName>
</protein>
<evidence type="ECO:0000259" key="2">
    <source>
        <dbReference type="Pfam" id="PF13579"/>
    </source>
</evidence>